<reference evidence="1" key="1">
    <citation type="journal article" date="2021" name="Proc. Natl. Acad. Sci. U.S.A.">
        <title>A Catalog of Tens of Thousands of Viruses from Human Metagenomes Reveals Hidden Associations with Chronic Diseases.</title>
        <authorList>
            <person name="Tisza M.J."/>
            <person name="Buck C.B."/>
        </authorList>
    </citation>
    <scope>NUCLEOTIDE SEQUENCE</scope>
    <source>
        <strain evidence="1">Ct6d71</strain>
    </source>
</reference>
<protein>
    <submittedName>
        <fullName evidence="1">Uncharacterized protein</fullName>
    </submittedName>
</protein>
<dbReference type="EMBL" id="BK015797">
    <property type="protein sequence ID" value="DAE25359.1"/>
    <property type="molecule type" value="Genomic_DNA"/>
</dbReference>
<evidence type="ECO:0000313" key="1">
    <source>
        <dbReference type="EMBL" id="DAE25359.1"/>
    </source>
</evidence>
<organism evidence="1">
    <name type="scientific">Siphoviridae sp. ct6d71</name>
    <dbReference type="NCBI Taxonomy" id="2826298"/>
    <lineage>
        <taxon>Viruses</taxon>
        <taxon>Duplodnaviria</taxon>
        <taxon>Heunggongvirae</taxon>
        <taxon>Uroviricota</taxon>
        <taxon>Caudoviricetes</taxon>
    </lineage>
</organism>
<accession>A0A8S5R1I6</accession>
<name>A0A8S5R1I6_9CAUD</name>
<proteinExistence type="predicted"/>
<sequence length="94" mass="10810">MMLEKENFVMKLYKITICLKNENHPEMGWLVGRTTAEVANKIRTQPTVLLVSSYRELAEAGYNMSEVQGIDGYNSSEIVKYHVEECEVIHCNIK</sequence>